<gene>
    <name evidence="1" type="ORF">B0A48_07551</name>
</gene>
<accession>A0A1V8T6E9</accession>
<dbReference type="Proteomes" id="UP000192596">
    <property type="component" value="Unassembled WGS sequence"/>
</dbReference>
<proteinExistence type="predicted"/>
<evidence type="ECO:0000313" key="2">
    <source>
        <dbReference type="Proteomes" id="UP000192596"/>
    </source>
</evidence>
<evidence type="ECO:0008006" key="3">
    <source>
        <dbReference type="Google" id="ProtNLM"/>
    </source>
</evidence>
<protein>
    <recommendedName>
        <fullName evidence="3">SGNH hydrolase-type esterase domain-containing protein</fullName>
    </recommendedName>
</protein>
<dbReference type="PANTHER" id="PTHR37981">
    <property type="entry name" value="LIPASE 2"/>
    <property type="match status" value="1"/>
</dbReference>
<name>A0A1V8T6E9_9PEZI</name>
<dbReference type="EMBL" id="NAJO01000015">
    <property type="protein sequence ID" value="OQO06985.1"/>
    <property type="molecule type" value="Genomic_DNA"/>
</dbReference>
<comment type="caution">
    <text evidence="1">The sequence shown here is derived from an EMBL/GenBank/DDBJ whole genome shotgun (WGS) entry which is preliminary data.</text>
</comment>
<dbReference type="InterPro" id="IPR036514">
    <property type="entry name" value="SGNH_hydro_sf"/>
</dbReference>
<dbReference type="PANTHER" id="PTHR37981:SF1">
    <property type="entry name" value="SGNH HYDROLASE-TYPE ESTERASE DOMAIN-CONTAINING PROTEIN"/>
    <property type="match status" value="1"/>
</dbReference>
<dbReference type="OrthoDB" id="21678at2759"/>
<dbReference type="STRING" id="1507870.A0A1V8T6E9"/>
<keyword evidence="2" id="KW-1185">Reference proteome</keyword>
<organism evidence="1 2">
    <name type="scientific">Cryoendolithus antarcticus</name>
    <dbReference type="NCBI Taxonomy" id="1507870"/>
    <lineage>
        <taxon>Eukaryota</taxon>
        <taxon>Fungi</taxon>
        <taxon>Dikarya</taxon>
        <taxon>Ascomycota</taxon>
        <taxon>Pezizomycotina</taxon>
        <taxon>Dothideomycetes</taxon>
        <taxon>Dothideomycetidae</taxon>
        <taxon>Cladosporiales</taxon>
        <taxon>Cladosporiaceae</taxon>
        <taxon>Cryoendolithus</taxon>
    </lineage>
</organism>
<evidence type="ECO:0000313" key="1">
    <source>
        <dbReference type="EMBL" id="OQO06985.1"/>
    </source>
</evidence>
<dbReference type="Gene3D" id="3.40.50.1110">
    <property type="entry name" value="SGNH hydrolase"/>
    <property type="match status" value="1"/>
</dbReference>
<dbReference type="InterPro" id="IPR037460">
    <property type="entry name" value="SEST-like"/>
</dbReference>
<dbReference type="GO" id="GO:0006629">
    <property type="term" value="P:lipid metabolic process"/>
    <property type="evidence" value="ECO:0007669"/>
    <property type="project" value="TreeGrafter"/>
</dbReference>
<dbReference type="SUPFAM" id="SSF52266">
    <property type="entry name" value="SGNH hydrolase"/>
    <property type="match status" value="1"/>
</dbReference>
<dbReference type="InParanoid" id="A0A1V8T6E9"/>
<reference evidence="2" key="1">
    <citation type="submission" date="2017-03" db="EMBL/GenBank/DDBJ databases">
        <title>Genomes of endolithic fungi from Antarctica.</title>
        <authorList>
            <person name="Coleine C."/>
            <person name="Masonjones S."/>
            <person name="Stajich J.E."/>
        </authorList>
    </citation>
    <scope>NUCLEOTIDE SEQUENCE [LARGE SCALE GENOMIC DNA]</scope>
    <source>
        <strain evidence="2">CCFEE 5527</strain>
    </source>
</reference>
<dbReference type="CDD" id="cd01823">
    <property type="entry name" value="SEST_like"/>
    <property type="match status" value="1"/>
</dbReference>
<sequence length="373" mass="40966">MAGSSSSMEYKMPSSGVTYAVGGATNYDDNGSGCMRVKHGYGPQLSKDFPGDIRTFFDFAACSGGKLVDMVQGQQQMSQIPDDTRLVTMQAGGNDAGFYNVARDCIYHNDWSKDYGGDYPKPGACADSIAAAEKYITAAPEGLAGGTYPDTYATVLDLLDNSIPAKQDGFQLYVLGYAHYFNEAPESDWCNDISFSVNRHELIPNTRPGLSHELRAKINSLTTMLNDQIRNVVGQFADRGVHYVSVTEGFEGHRFCEKSSGDKLADYYNNFWGSDDVWFWNAGLRGLATPVTSLDYFNEVKAAQMFNATYLAPETSTEAVNFWDWTDLLNFEKGIKGILPFQGATPGLLLRPFHPTEPGHTAIKNAIKAQIKV</sequence>
<dbReference type="AlphaFoldDB" id="A0A1V8T6E9"/>
<dbReference type="GO" id="GO:0016788">
    <property type="term" value="F:hydrolase activity, acting on ester bonds"/>
    <property type="evidence" value="ECO:0007669"/>
    <property type="project" value="InterPro"/>
</dbReference>